<reference evidence="2 3" key="1">
    <citation type="submission" date="2015-01" db="EMBL/GenBank/DDBJ databases">
        <title>Rufibacter sp./DG31D/ whole genome sequencing.</title>
        <authorList>
            <person name="Kim M.K."/>
            <person name="Srinivasan S."/>
            <person name="Lee J.-J."/>
        </authorList>
    </citation>
    <scope>NUCLEOTIDE SEQUENCE [LARGE SCALE GENOMIC DNA]</scope>
    <source>
        <strain evidence="2 3">DG31D</strain>
    </source>
</reference>
<sequence length="486" mass="55349">MKKIRIMALASLMAVALGSPSCTKDFEEMNTDPNRSIAATPEALLAPALHRLVANNLDRALRVSNELMQVHVTTINSREFHRYNIRPSESDFMWRNWYLQLTNIRDMYKSASATQQPGYKTYMGISLILDAWVSSLITDMFGDVPYSESNKGKEGIIQPKFDKQQDIYRDLFLKLEEANTLLTENTNLPSTATSLDPLYGGSALAWRKFGNSLYLRLLLRVSGKPETNAAAKIKEIAETNKAKYPIMETNEESAVLRFTPTPPLTSEFFNYREFDFNGDKGYTEFFINNLNAWSDPRRDKWATLSGGNFIGMVSGYEPGQVPDRQSYPKKELMNEPLLGNILNYPEVQFILAEAALKGYISGSPKTYYDKGVESAITFWGLVVPTDHLTKEEVKWNETETFDQKMETIHLQKYYTLFFTDFQSWYEFRRTGHPVLPKGPGLLNNGEMPSRFRYPISVQALNTANYDAAVASMGGPDDINTKVWWDQ</sequence>
<dbReference type="Gene3D" id="1.25.40.390">
    <property type="match status" value="1"/>
</dbReference>
<keyword evidence="3" id="KW-1185">Reference proteome</keyword>
<keyword evidence="1" id="KW-0732">Signal</keyword>
<dbReference type="Pfam" id="PF12771">
    <property type="entry name" value="SusD-like_2"/>
    <property type="match status" value="1"/>
</dbReference>
<dbReference type="InterPro" id="IPR011990">
    <property type="entry name" value="TPR-like_helical_dom_sf"/>
</dbReference>
<gene>
    <name evidence="2" type="ORF">TH63_14435</name>
</gene>
<evidence type="ECO:0000313" key="3">
    <source>
        <dbReference type="Proteomes" id="UP000036458"/>
    </source>
</evidence>
<proteinExistence type="predicted"/>
<evidence type="ECO:0008006" key="4">
    <source>
        <dbReference type="Google" id="ProtNLM"/>
    </source>
</evidence>
<dbReference type="RefSeq" id="WP_048921559.1">
    <property type="nucleotide sequence ID" value="NZ_CP010777.1"/>
</dbReference>
<dbReference type="SUPFAM" id="SSF48452">
    <property type="entry name" value="TPR-like"/>
    <property type="match status" value="1"/>
</dbReference>
<dbReference type="EMBL" id="CP010777">
    <property type="protein sequence ID" value="AKQ46558.1"/>
    <property type="molecule type" value="Genomic_DNA"/>
</dbReference>
<organism evidence="2 3">
    <name type="scientific">Rufibacter radiotolerans</name>
    <dbReference type="NCBI Taxonomy" id="1379910"/>
    <lineage>
        <taxon>Bacteria</taxon>
        <taxon>Pseudomonadati</taxon>
        <taxon>Bacteroidota</taxon>
        <taxon>Cytophagia</taxon>
        <taxon>Cytophagales</taxon>
        <taxon>Hymenobacteraceae</taxon>
        <taxon>Rufibacter</taxon>
    </lineage>
</organism>
<dbReference type="PATRIC" id="fig|1379910.4.peg.3143"/>
<name>A0A0H4VMI6_9BACT</name>
<protein>
    <recommendedName>
        <fullName evidence="4">SusD/RagB family nutrient-binding outer membrane lipoprotein</fullName>
    </recommendedName>
</protein>
<dbReference type="InterPro" id="IPR041662">
    <property type="entry name" value="SusD-like_2"/>
</dbReference>
<accession>A0A0H4VMI6</accession>
<dbReference type="Proteomes" id="UP000036458">
    <property type="component" value="Chromosome"/>
</dbReference>
<feature type="signal peptide" evidence="1">
    <location>
        <begin position="1"/>
        <end position="23"/>
    </location>
</feature>
<evidence type="ECO:0000313" key="2">
    <source>
        <dbReference type="EMBL" id="AKQ46558.1"/>
    </source>
</evidence>
<dbReference type="AlphaFoldDB" id="A0A0H4VMI6"/>
<feature type="chain" id="PRO_5005210943" description="SusD/RagB family nutrient-binding outer membrane lipoprotein" evidence="1">
    <location>
        <begin position="24"/>
        <end position="486"/>
    </location>
</feature>
<dbReference type="KEGG" id="ruf:TH63_14435"/>
<dbReference type="STRING" id="1379910.TH63_14435"/>
<dbReference type="OrthoDB" id="622163at2"/>
<evidence type="ECO:0000256" key="1">
    <source>
        <dbReference type="SAM" id="SignalP"/>
    </source>
</evidence>